<comment type="subcellular location">
    <subcellularLocation>
        <location evidence="1">Membrane</location>
        <topology evidence="1">Multi-pass membrane protein</topology>
    </subcellularLocation>
</comment>
<dbReference type="AlphaFoldDB" id="A0A2D4II82"/>
<protein>
    <recommendedName>
        <fullName evidence="7">TRPM-like domain-containing protein</fullName>
    </recommendedName>
</protein>
<dbReference type="Pfam" id="PF25508">
    <property type="entry name" value="TRPM2"/>
    <property type="match status" value="1"/>
</dbReference>
<sequence>MLDALVMDRVAFVKLLIENGVSMHKFLTIPRLEELYNTKQGPTNPALFHLVRDVKQGNLPPGYKLTLIDVGLVVEYLMGGTYRCTYTRKRFRVIYNSLSGSNRRSGRNASGSTPQLRKSHEPFGNRVDKKEKMRHNHFIKTAQPYKPKVCNSRCSLCMNINAIYIIYCAFCQLFYFLFQYIKKSKEKHTKTYLIFKQITKP</sequence>
<feature type="transmembrane region" description="Helical" evidence="6">
    <location>
        <begin position="162"/>
        <end position="181"/>
    </location>
</feature>
<evidence type="ECO:0000313" key="8">
    <source>
        <dbReference type="EMBL" id="LAA83935.1"/>
    </source>
</evidence>
<feature type="compositionally biased region" description="Basic and acidic residues" evidence="5">
    <location>
        <begin position="118"/>
        <end position="127"/>
    </location>
</feature>
<name>A0A2D4II82_MICLE</name>
<evidence type="ECO:0000256" key="5">
    <source>
        <dbReference type="SAM" id="MobiDB-lite"/>
    </source>
</evidence>
<evidence type="ECO:0000256" key="1">
    <source>
        <dbReference type="ARBA" id="ARBA00004141"/>
    </source>
</evidence>
<accession>A0A2D4II82</accession>
<keyword evidence="4 6" id="KW-0472">Membrane</keyword>
<feature type="domain" description="TRPM-like" evidence="7">
    <location>
        <begin position="1"/>
        <end position="101"/>
    </location>
</feature>
<feature type="compositionally biased region" description="Low complexity" evidence="5">
    <location>
        <begin position="101"/>
        <end position="112"/>
    </location>
</feature>
<reference evidence="8" key="1">
    <citation type="submission" date="2017-07" db="EMBL/GenBank/DDBJ databases">
        <authorList>
            <person name="Mikheyev A."/>
            <person name="Grau M."/>
        </authorList>
    </citation>
    <scope>NUCLEOTIDE SEQUENCE</scope>
    <source>
        <tissue evidence="8">Venom_gland</tissue>
    </source>
</reference>
<dbReference type="EMBL" id="IACK01110628">
    <property type="protein sequence ID" value="LAA83935.1"/>
    <property type="molecule type" value="Transcribed_RNA"/>
</dbReference>
<dbReference type="PANTHER" id="PTHR13800:SF8">
    <property type="entry name" value="TRANSIENT RECEPTOR POTENTIAL CATION CHANNEL SUBFAMILY M MEMBER 7"/>
    <property type="match status" value="1"/>
</dbReference>
<keyword evidence="3 6" id="KW-1133">Transmembrane helix</keyword>
<reference evidence="8" key="2">
    <citation type="submission" date="2017-11" db="EMBL/GenBank/DDBJ databases">
        <title>Coralsnake Venomics: Analyses of Venom Gland Transcriptomes and Proteomes of Six Brazilian Taxa.</title>
        <authorList>
            <person name="Aird S.D."/>
            <person name="Jorge da Silva N."/>
            <person name="Qiu L."/>
            <person name="Villar-Briones A."/>
            <person name="Aparecida-Saddi V."/>
            <person name="Campos-Telles M.P."/>
            <person name="Grau M."/>
            <person name="Mikheyev A.S."/>
        </authorList>
    </citation>
    <scope>NUCLEOTIDE SEQUENCE</scope>
    <source>
        <tissue evidence="8">Venom_gland</tissue>
    </source>
</reference>
<organism evidence="8">
    <name type="scientific">Micrurus lemniscatus lemniscatus</name>
    <dbReference type="NCBI Taxonomy" id="129467"/>
    <lineage>
        <taxon>Eukaryota</taxon>
        <taxon>Metazoa</taxon>
        <taxon>Chordata</taxon>
        <taxon>Craniata</taxon>
        <taxon>Vertebrata</taxon>
        <taxon>Euteleostomi</taxon>
        <taxon>Lepidosauria</taxon>
        <taxon>Squamata</taxon>
        <taxon>Bifurcata</taxon>
        <taxon>Unidentata</taxon>
        <taxon>Episquamata</taxon>
        <taxon>Toxicofera</taxon>
        <taxon>Serpentes</taxon>
        <taxon>Colubroidea</taxon>
        <taxon>Elapidae</taxon>
        <taxon>Elapinae</taxon>
        <taxon>Micrurus</taxon>
    </lineage>
</organism>
<evidence type="ECO:0000256" key="4">
    <source>
        <dbReference type="ARBA" id="ARBA00023136"/>
    </source>
</evidence>
<dbReference type="InterPro" id="IPR050927">
    <property type="entry name" value="TRPM"/>
</dbReference>
<dbReference type="GO" id="GO:0005262">
    <property type="term" value="F:calcium channel activity"/>
    <property type="evidence" value="ECO:0007669"/>
    <property type="project" value="TreeGrafter"/>
</dbReference>
<dbReference type="GO" id="GO:0005886">
    <property type="term" value="C:plasma membrane"/>
    <property type="evidence" value="ECO:0007669"/>
    <property type="project" value="TreeGrafter"/>
</dbReference>
<dbReference type="InterPro" id="IPR057366">
    <property type="entry name" value="TRPM-like"/>
</dbReference>
<evidence type="ECO:0000256" key="6">
    <source>
        <dbReference type="SAM" id="Phobius"/>
    </source>
</evidence>
<evidence type="ECO:0000256" key="3">
    <source>
        <dbReference type="ARBA" id="ARBA00022989"/>
    </source>
</evidence>
<dbReference type="GO" id="GO:0055080">
    <property type="term" value="P:monoatomic cation homeostasis"/>
    <property type="evidence" value="ECO:0007669"/>
    <property type="project" value="TreeGrafter"/>
</dbReference>
<feature type="region of interest" description="Disordered" evidence="5">
    <location>
        <begin position="101"/>
        <end position="127"/>
    </location>
</feature>
<proteinExistence type="predicted"/>
<evidence type="ECO:0000256" key="2">
    <source>
        <dbReference type="ARBA" id="ARBA00022692"/>
    </source>
</evidence>
<evidence type="ECO:0000259" key="7">
    <source>
        <dbReference type="Pfam" id="PF25508"/>
    </source>
</evidence>
<keyword evidence="2 6" id="KW-0812">Transmembrane</keyword>
<dbReference type="PANTHER" id="PTHR13800">
    <property type="entry name" value="TRANSIENT RECEPTOR POTENTIAL CATION CHANNEL, SUBFAMILY M, MEMBER 6"/>
    <property type="match status" value="1"/>
</dbReference>